<dbReference type="SUPFAM" id="SSF52833">
    <property type="entry name" value="Thioredoxin-like"/>
    <property type="match status" value="1"/>
</dbReference>
<dbReference type="Proteomes" id="UP001500635">
    <property type="component" value="Unassembled WGS sequence"/>
</dbReference>
<dbReference type="Pfam" id="PF14561">
    <property type="entry name" value="TPR_20"/>
    <property type="match status" value="1"/>
</dbReference>
<comment type="function">
    <text evidence="1">Participates in various redox reactions through the reversible oxidation of its active center dithiol to a disulfide and catalyzes dithiol-disulfide exchange reactions.</text>
</comment>
<dbReference type="Gene3D" id="1.25.40.10">
    <property type="entry name" value="Tetratricopeptide repeat domain"/>
    <property type="match status" value="1"/>
</dbReference>
<evidence type="ECO:0000256" key="3">
    <source>
        <dbReference type="ARBA" id="ARBA00023284"/>
    </source>
</evidence>
<accession>A0ABP8J9F5</accession>
<dbReference type="PANTHER" id="PTHR45663">
    <property type="entry name" value="GEO12009P1"/>
    <property type="match status" value="1"/>
</dbReference>
<protein>
    <submittedName>
        <fullName evidence="6">Tetratricopeptide repeat protein</fullName>
    </submittedName>
</protein>
<dbReference type="InterPro" id="IPR036249">
    <property type="entry name" value="Thioredoxin-like_sf"/>
</dbReference>
<reference evidence="7" key="1">
    <citation type="journal article" date="2019" name="Int. J. Syst. Evol. Microbiol.">
        <title>The Global Catalogue of Microorganisms (GCM) 10K type strain sequencing project: providing services to taxonomists for standard genome sequencing and annotation.</title>
        <authorList>
            <consortium name="The Broad Institute Genomics Platform"/>
            <consortium name="The Broad Institute Genome Sequencing Center for Infectious Disease"/>
            <person name="Wu L."/>
            <person name="Ma J."/>
        </authorList>
    </citation>
    <scope>NUCLEOTIDE SEQUENCE [LARGE SCALE GENOMIC DNA]</scope>
    <source>
        <strain evidence="7">JCM 17688</strain>
    </source>
</reference>
<feature type="region of interest" description="Disordered" evidence="4">
    <location>
        <begin position="41"/>
        <end position="73"/>
    </location>
</feature>
<evidence type="ECO:0000259" key="5">
    <source>
        <dbReference type="PROSITE" id="PS51352"/>
    </source>
</evidence>
<name>A0ABP8J9F5_9ACTN</name>
<gene>
    <name evidence="6" type="ORF">GCM10023147_11290</name>
</gene>
<dbReference type="PANTHER" id="PTHR45663:SF11">
    <property type="entry name" value="GEO12009P1"/>
    <property type="match status" value="1"/>
</dbReference>
<dbReference type="EMBL" id="BAABFR010000011">
    <property type="protein sequence ID" value="GAA4387171.1"/>
    <property type="molecule type" value="Genomic_DNA"/>
</dbReference>
<evidence type="ECO:0000313" key="6">
    <source>
        <dbReference type="EMBL" id="GAA4387171.1"/>
    </source>
</evidence>
<sequence>MVTTPRAGKGASRQDAEQRQRALRTVAAMAGAVDLSALKAKADAGRPAPSGPDPAARSDAPAPGPGVDAGPGGAVTVIDVTDETFGAEVVERSAHTLVVVDLWAEWCQPCKQLSPVLEKLAAEAAGDWVLAKVDVDAAPGIAQAFRAQSIPMVVAVAGGRPVDAFAGVQPEAVVRDWLAQILEQVGPSLGPAPEAAGPEPVDPRVEAAESLADEGDYAGARAAYEAIVHAEPGNREAAAAARQMAFLERTATVEPDAVERADAAPRDVALGLAAADAEVLAQRPAAAFARLIALVKSTAGDERADVRTRLVELLDLFDPADPLVLDARRGLAAALY</sequence>
<dbReference type="Pfam" id="PF00085">
    <property type="entry name" value="Thioredoxin"/>
    <property type="match status" value="1"/>
</dbReference>
<keyword evidence="7" id="KW-1185">Reference proteome</keyword>
<dbReference type="PROSITE" id="PS51352">
    <property type="entry name" value="THIOREDOXIN_2"/>
    <property type="match status" value="1"/>
</dbReference>
<evidence type="ECO:0000256" key="1">
    <source>
        <dbReference type="ARBA" id="ARBA00003318"/>
    </source>
</evidence>
<dbReference type="CDD" id="cd02956">
    <property type="entry name" value="ybbN"/>
    <property type="match status" value="1"/>
</dbReference>
<comment type="similarity">
    <text evidence="2">Belongs to the thioredoxin family.</text>
</comment>
<feature type="domain" description="Thioredoxin" evidence="5">
    <location>
        <begin position="42"/>
        <end position="183"/>
    </location>
</feature>
<evidence type="ECO:0000256" key="2">
    <source>
        <dbReference type="ARBA" id="ARBA00008987"/>
    </source>
</evidence>
<proteinExistence type="inferred from homology"/>
<organism evidence="6 7">
    <name type="scientific">Tsukamurella soli</name>
    <dbReference type="NCBI Taxonomy" id="644556"/>
    <lineage>
        <taxon>Bacteria</taxon>
        <taxon>Bacillati</taxon>
        <taxon>Actinomycetota</taxon>
        <taxon>Actinomycetes</taxon>
        <taxon>Mycobacteriales</taxon>
        <taxon>Tsukamurellaceae</taxon>
        <taxon>Tsukamurella</taxon>
    </lineage>
</organism>
<dbReference type="InterPro" id="IPR013766">
    <property type="entry name" value="Thioredoxin_domain"/>
</dbReference>
<feature type="region of interest" description="Disordered" evidence="4">
    <location>
        <begin position="1"/>
        <end position="22"/>
    </location>
</feature>
<keyword evidence="3" id="KW-0676">Redox-active center</keyword>
<feature type="compositionally biased region" description="Low complexity" evidence="4">
    <location>
        <begin position="45"/>
        <end position="66"/>
    </location>
</feature>
<dbReference type="Gene3D" id="3.40.30.10">
    <property type="entry name" value="Glutaredoxin"/>
    <property type="match status" value="1"/>
</dbReference>
<evidence type="ECO:0000313" key="7">
    <source>
        <dbReference type="Proteomes" id="UP001500635"/>
    </source>
</evidence>
<dbReference type="InterPro" id="IPR011990">
    <property type="entry name" value="TPR-like_helical_dom_sf"/>
</dbReference>
<comment type="caution">
    <text evidence="6">The sequence shown here is derived from an EMBL/GenBank/DDBJ whole genome shotgun (WGS) entry which is preliminary data.</text>
</comment>
<evidence type="ECO:0000256" key="4">
    <source>
        <dbReference type="SAM" id="MobiDB-lite"/>
    </source>
</evidence>